<comment type="caution">
    <text evidence="2">The sequence shown here is derived from an EMBL/GenBank/DDBJ whole genome shotgun (WGS) entry which is preliminary data.</text>
</comment>
<dbReference type="EMBL" id="VSSQ01001793">
    <property type="protein sequence ID" value="MPM11164.1"/>
    <property type="molecule type" value="Genomic_DNA"/>
</dbReference>
<reference evidence="2" key="1">
    <citation type="submission" date="2019-08" db="EMBL/GenBank/DDBJ databases">
        <authorList>
            <person name="Kucharzyk K."/>
            <person name="Murdoch R.W."/>
            <person name="Higgins S."/>
            <person name="Loffler F."/>
        </authorList>
    </citation>
    <scope>NUCLEOTIDE SEQUENCE</scope>
</reference>
<gene>
    <name evidence="2" type="ORF">SDC9_57503</name>
</gene>
<feature type="transmembrane region" description="Helical" evidence="1">
    <location>
        <begin position="20"/>
        <end position="39"/>
    </location>
</feature>
<protein>
    <submittedName>
        <fullName evidence="2">Uncharacterized protein</fullName>
    </submittedName>
</protein>
<keyword evidence="1" id="KW-0812">Transmembrane</keyword>
<sequence length="42" mass="4628">MFNHPAEVGTTQSIECGIRLSADTALFILVLFSLGFVHLEYS</sequence>
<keyword evidence="1" id="KW-1133">Transmembrane helix</keyword>
<dbReference type="AlphaFoldDB" id="A0A644XAK2"/>
<evidence type="ECO:0000256" key="1">
    <source>
        <dbReference type="SAM" id="Phobius"/>
    </source>
</evidence>
<keyword evidence="1" id="KW-0472">Membrane</keyword>
<organism evidence="2">
    <name type="scientific">bioreactor metagenome</name>
    <dbReference type="NCBI Taxonomy" id="1076179"/>
    <lineage>
        <taxon>unclassified sequences</taxon>
        <taxon>metagenomes</taxon>
        <taxon>ecological metagenomes</taxon>
    </lineage>
</organism>
<proteinExistence type="predicted"/>
<accession>A0A644XAK2</accession>
<evidence type="ECO:0000313" key="2">
    <source>
        <dbReference type="EMBL" id="MPM11164.1"/>
    </source>
</evidence>
<name>A0A644XAK2_9ZZZZ</name>